<keyword evidence="2" id="KW-0479">Metal-binding</keyword>
<feature type="compositionally biased region" description="Acidic residues" evidence="8">
    <location>
        <begin position="111"/>
        <end position="130"/>
    </location>
</feature>
<evidence type="ECO:0000313" key="10">
    <source>
        <dbReference type="Ensembl" id="ENSVKKP00000000539.1"/>
    </source>
</evidence>
<feature type="domain" description="C2H2-type" evidence="9">
    <location>
        <begin position="191"/>
        <end position="218"/>
    </location>
</feature>
<dbReference type="Ensembl" id="ENSVKKT00000000560.1">
    <property type="protein sequence ID" value="ENSVKKP00000000539.1"/>
    <property type="gene ID" value="ENSVKKG00000000462.1"/>
</dbReference>
<comment type="subcellular location">
    <subcellularLocation>
        <location evidence="1">Nucleus</location>
    </subcellularLocation>
</comment>
<feature type="region of interest" description="Disordered" evidence="8">
    <location>
        <begin position="207"/>
        <end position="232"/>
    </location>
</feature>
<accession>A0A8D2KQG5</accession>
<keyword evidence="11" id="KW-1185">Reference proteome</keyword>
<dbReference type="AlphaFoldDB" id="A0A8D2KQG5"/>
<dbReference type="PANTHER" id="PTHR16515">
    <property type="entry name" value="PR DOMAIN ZINC FINGER PROTEIN"/>
    <property type="match status" value="1"/>
</dbReference>
<dbReference type="InterPro" id="IPR036236">
    <property type="entry name" value="Znf_C2H2_sf"/>
</dbReference>
<sequence length="288" mass="32487">MRGREQGGGLTCSSCGESFEEEAEFQLHQLRHLPCTEDIEAAAVPRLGVFHPQEADLLQAIKQDVEALENGATVAEDVLPTSETAHVCPPSASEALQPLQFSKEQKKVGRDEEEADQEGGDGPSAEEEGSPSERPFQCDVCGRNYKHAGSLINHKQTHKTGLFHCGICHKQFYNLMALKNHNRTHFETKRYRCPECPKAFRLQKQLASHQRVHRDRKREPSSHSSRRFAQAKRAAKAETLSQRPYRCGECGECCIDHSNCTFLVSLENVPLQQHVSFLALEHIWRTEF</sequence>
<evidence type="ECO:0000256" key="8">
    <source>
        <dbReference type="SAM" id="MobiDB-lite"/>
    </source>
</evidence>
<dbReference type="Proteomes" id="UP000694545">
    <property type="component" value="Unplaced"/>
</dbReference>
<proteinExistence type="predicted"/>
<dbReference type="GO" id="GO:0010468">
    <property type="term" value="P:regulation of gene expression"/>
    <property type="evidence" value="ECO:0007669"/>
    <property type="project" value="TreeGrafter"/>
</dbReference>
<keyword evidence="6" id="KW-0539">Nucleus</keyword>
<dbReference type="PROSITE" id="PS50157">
    <property type="entry name" value="ZINC_FINGER_C2H2_2"/>
    <property type="match status" value="4"/>
</dbReference>
<evidence type="ECO:0000259" key="9">
    <source>
        <dbReference type="PROSITE" id="PS50157"/>
    </source>
</evidence>
<organism evidence="10 11">
    <name type="scientific">Varanus komodoensis</name>
    <name type="common">Komodo dragon</name>
    <dbReference type="NCBI Taxonomy" id="61221"/>
    <lineage>
        <taxon>Eukaryota</taxon>
        <taxon>Metazoa</taxon>
        <taxon>Chordata</taxon>
        <taxon>Craniata</taxon>
        <taxon>Vertebrata</taxon>
        <taxon>Euteleostomi</taxon>
        <taxon>Lepidosauria</taxon>
        <taxon>Squamata</taxon>
        <taxon>Bifurcata</taxon>
        <taxon>Unidentata</taxon>
        <taxon>Episquamata</taxon>
        <taxon>Toxicofera</taxon>
        <taxon>Anguimorpha</taxon>
        <taxon>Paleoanguimorpha</taxon>
        <taxon>Varanoidea</taxon>
        <taxon>Varanidae</taxon>
        <taxon>Varanus</taxon>
    </lineage>
</organism>
<feature type="domain" description="C2H2-type" evidence="9">
    <location>
        <begin position="163"/>
        <end position="190"/>
    </location>
</feature>
<dbReference type="GO" id="GO:0005634">
    <property type="term" value="C:nucleus"/>
    <property type="evidence" value="ECO:0007669"/>
    <property type="project" value="UniProtKB-SubCell"/>
</dbReference>
<dbReference type="PANTHER" id="PTHR16515:SF57">
    <property type="entry name" value="ZINC FINGER PROTEIN 154-LIKE"/>
    <property type="match status" value="1"/>
</dbReference>
<keyword evidence="5" id="KW-0862">Zinc</keyword>
<name>A0A8D2KQG5_VARKO</name>
<evidence type="ECO:0000256" key="3">
    <source>
        <dbReference type="ARBA" id="ARBA00022737"/>
    </source>
</evidence>
<feature type="domain" description="C2H2-type" evidence="9">
    <location>
        <begin position="136"/>
        <end position="158"/>
    </location>
</feature>
<dbReference type="SUPFAM" id="SSF57667">
    <property type="entry name" value="beta-beta-alpha zinc fingers"/>
    <property type="match status" value="2"/>
</dbReference>
<evidence type="ECO:0000256" key="7">
    <source>
        <dbReference type="PROSITE-ProRule" id="PRU00042"/>
    </source>
</evidence>
<dbReference type="GO" id="GO:0008270">
    <property type="term" value="F:zinc ion binding"/>
    <property type="evidence" value="ECO:0007669"/>
    <property type="project" value="UniProtKB-KW"/>
</dbReference>
<dbReference type="PROSITE" id="PS00028">
    <property type="entry name" value="ZINC_FINGER_C2H2_1"/>
    <property type="match status" value="4"/>
</dbReference>
<keyword evidence="3" id="KW-0677">Repeat</keyword>
<dbReference type="FunFam" id="3.30.160.60:FF:002353">
    <property type="entry name" value="Zinc finger protein 646"/>
    <property type="match status" value="1"/>
</dbReference>
<dbReference type="InterPro" id="IPR050331">
    <property type="entry name" value="Zinc_finger"/>
</dbReference>
<reference evidence="10" key="2">
    <citation type="submission" date="2025-09" db="UniProtKB">
        <authorList>
            <consortium name="Ensembl"/>
        </authorList>
    </citation>
    <scope>IDENTIFICATION</scope>
</reference>
<dbReference type="Pfam" id="PF12874">
    <property type="entry name" value="zf-met"/>
    <property type="match status" value="1"/>
</dbReference>
<dbReference type="InterPro" id="IPR013087">
    <property type="entry name" value="Znf_C2H2_type"/>
</dbReference>
<dbReference type="Pfam" id="PF00096">
    <property type="entry name" value="zf-C2H2"/>
    <property type="match status" value="2"/>
</dbReference>
<keyword evidence="4 7" id="KW-0863">Zinc-finger</keyword>
<reference evidence="10" key="1">
    <citation type="submission" date="2025-08" db="UniProtKB">
        <authorList>
            <consortium name="Ensembl"/>
        </authorList>
    </citation>
    <scope>IDENTIFICATION</scope>
</reference>
<evidence type="ECO:0000256" key="6">
    <source>
        <dbReference type="ARBA" id="ARBA00023242"/>
    </source>
</evidence>
<dbReference type="FunFam" id="3.30.160.60:FF:001345">
    <property type="entry name" value="zinc finger protein 646"/>
    <property type="match status" value="1"/>
</dbReference>
<evidence type="ECO:0000256" key="2">
    <source>
        <dbReference type="ARBA" id="ARBA00022723"/>
    </source>
</evidence>
<feature type="region of interest" description="Disordered" evidence="8">
    <location>
        <begin position="103"/>
        <end position="134"/>
    </location>
</feature>
<feature type="domain" description="C2H2-type" evidence="9">
    <location>
        <begin position="10"/>
        <end position="32"/>
    </location>
</feature>
<dbReference type="SMART" id="SM00355">
    <property type="entry name" value="ZnF_C2H2"/>
    <property type="match status" value="4"/>
</dbReference>
<protein>
    <recommendedName>
        <fullName evidence="9">C2H2-type domain-containing protein</fullName>
    </recommendedName>
</protein>
<dbReference type="Gene3D" id="3.30.160.60">
    <property type="entry name" value="Classic Zinc Finger"/>
    <property type="match status" value="2"/>
</dbReference>
<evidence type="ECO:0000256" key="4">
    <source>
        <dbReference type="ARBA" id="ARBA00022771"/>
    </source>
</evidence>
<evidence type="ECO:0000256" key="5">
    <source>
        <dbReference type="ARBA" id="ARBA00022833"/>
    </source>
</evidence>
<evidence type="ECO:0000313" key="11">
    <source>
        <dbReference type="Proteomes" id="UP000694545"/>
    </source>
</evidence>
<evidence type="ECO:0000256" key="1">
    <source>
        <dbReference type="ARBA" id="ARBA00004123"/>
    </source>
</evidence>